<evidence type="ECO:0000256" key="1">
    <source>
        <dbReference type="ARBA" id="ARBA00005791"/>
    </source>
</evidence>
<dbReference type="PANTHER" id="PTHR13887">
    <property type="entry name" value="GLUTATHIONE S-TRANSFERASE KAPPA"/>
    <property type="match status" value="1"/>
</dbReference>
<dbReference type="Gene3D" id="3.40.30.10">
    <property type="entry name" value="Glutaredoxin"/>
    <property type="match status" value="2"/>
</dbReference>
<dbReference type="InterPro" id="IPR012336">
    <property type="entry name" value="Thioredoxin-like_fold"/>
</dbReference>
<dbReference type="InterPro" id="IPR036249">
    <property type="entry name" value="Thioredoxin-like_sf"/>
</dbReference>
<evidence type="ECO:0000313" key="3">
    <source>
        <dbReference type="EMBL" id="HDX31675.1"/>
    </source>
</evidence>
<accession>A0A7C1FSZ5</accession>
<dbReference type="Pfam" id="PF13462">
    <property type="entry name" value="Thioredoxin_4"/>
    <property type="match status" value="2"/>
</dbReference>
<proteinExistence type="inferred from homology"/>
<comment type="caution">
    <text evidence="3">The sequence shown here is derived from an EMBL/GenBank/DDBJ whole genome shotgun (WGS) entry which is preliminary data.</text>
</comment>
<dbReference type="InterPro" id="IPR013766">
    <property type="entry name" value="Thioredoxin_domain"/>
</dbReference>
<dbReference type="PROSITE" id="PS51257">
    <property type="entry name" value="PROKAR_LIPOPROTEIN"/>
    <property type="match status" value="1"/>
</dbReference>
<dbReference type="SUPFAM" id="SSF52833">
    <property type="entry name" value="Thioredoxin-like"/>
    <property type="match status" value="2"/>
</dbReference>
<reference evidence="3" key="1">
    <citation type="journal article" date="2020" name="mSystems">
        <title>Genome- and Community-Level Interaction Insights into Carbon Utilization and Element Cycling Functions of Hydrothermarchaeota in Hydrothermal Sediment.</title>
        <authorList>
            <person name="Zhou Z."/>
            <person name="Liu Y."/>
            <person name="Xu W."/>
            <person name="Pan J."/>
            <person name="Luo Z.H."/>
            <person name="Li M."/>
        </authorList>
    </citation>
    <scope>NUCLEOTIDE SEQUENCE [LARGE SCALE GENOMIC DNA]</scope>
    <source>
        <strain evidence="3">SpSt-289</strain>
    </source>
</reference>
<organism evidence="3">
    <name type="scientific">Caldilinea aerophila</name>
    <dbReference type="NCBI Taxonomy" id="133453"/>
    <lineage>
        <taxon>Bacteria</taxon>
        <taxon>Bacillati</taxon>
        <taxon>Chloroflexota</taxon>
        <taxon>Caldilineae</taxon>
        <taxon>Caldilineales</taxon>
        <taxon>Caldilineaceae</taxon>
        <taxon>Caldilinea</taxon>
    </lineage>
</organism>
<dbReference type="EMBL" id="DSMG01000092">
    <property type="protein sequence ID" value="HDX31675.1"/>
    <property type="molecule type" value="Genomic_DNA"/>
</dbReference>
<dbReference type="PANTHER" id="PTHR13887:SF56">
    <property type="entry name" value="THIOREDOXIN-LIKE REDUCTASE RV2466C"/>
    <property type="match status" value="1"/>
</dbReference>
<comment type="similarity">
    <text evidence="1">Belongs to the thioredoxin family. DsbA subfamily.</text>
</comment>
<name>A0A7C1FSZ5_9CHLR</name>
<evidence type="ECO:0000259" key="2">
    <source>
        <dbReference type="PROSITE" id="PS51352"/>
    </source>
</evidence>
<gene>
    <name evidence="3" type="ORF">ENQ20_09305</name>
</gene>
<protein>
    <recommendedName>
        <fullName evidence="2">Thioredoxin domain-containing protein</fullName>
    </recommendedName>
</protein>
<feature type="domain" description="Thioredoxin" evidence="2">
    <location>
        <begin position="287"/>
        <end position="470"/>
    </location>
</feature>
<feature type="domain" description="Thioredoxin" evidence="2">
    <location>
        <begin position="52"/>
        <end position="257"/>
    </location>
</feature>
<dbReference type="PROSITE" id="PS51352">
    <property type="entry name" value="THIOREDOXIN_2"/>
    <property type="match status" value="2"/>
</dbReference>
<dbReference type="AlphaFoldDB" id="A0A7C1FSZ5"/>
<sequence length="473" mass="51489">MIQSAAKFLVYCRFLLSLWLFGLTAFLVVGCAPITPVAEPDLAAGNLGTVAAPPSAATETYAAETYQGMPVGFTPEGYPFRGDPNAPVTMYEYSDYECPFCARHFVQTEPALNEAFVRTGQLRVVFRDFPIEQLHPNAFAAHIASLCVAEQGAALYWEMHSRLFQTQKEWASLSDPLPVFERLAGESGAALEPYRDCMETKQDAKRAAINAAIAEGQRAGVSGTPSFNFIGADGKAYLLVGAQPYERFAAFVEALVAGEEPLGAEQASSAEQEVQIPFWATREGWQPDPNRPGVNMAGDWYRGNVNAKVVVIEFSDFQCPFCRRHATQTQPALDEEFVDTGEVLWIFKHFPLNIHPQAPAAGVAAECAGEQGKFWEMHELLFANMSSWSVPDPSPVFAELAGQLSLDLDAFAACTNDPSIAARVTGDLNDGAPFVQGTPTFIVLFNDEGRIIPGALPLETFSQALREIIALAQ</sequence>